<evidence type="ECO:0000313" key="2">
    <source>
        <dbReference type="Proteomes" id="UP000314294"/>
    </source>
</evidence>
<accession>A0A4Z2GMS2</accession>
<sequence>MGFIKKHKGARVERGLHSWGQDINMLNQGRLWRQEGLGGSELFRLRQDRLLHGIIEAILRGFMELFFSLNVQKHAQAVGKGSNCRCRGKYRNIRGAANANTYSGLSPIMLRAMRKVDQMLSDIMVAAAPPGPLAALAPSPEACRWRERASRKCSTASLVMKGRESRLGI</sequence>
<comment type="caution">
    <text evidence="1">The sequence shown here is derived from an EMBL/GenBank/DDBJ whole genome shotgun (WGS) entry which is preliminary data.</text>
</comment>
<protein>
    <submittedName>
        <fullName evidence="1">Uncharacterized protein</fullName>
    </submittedName>
</protein>
<keyword evidence="2" id="KW-1185">Reference proteome</keyword>
<reference evidence="1 2" key="1">
    <citation type="submission" date="2019-03" db="EMBL/GenBank/DDBJ databases">
        <title>First draft genome of Liparis tanakae, snailfish: a comprehensive survey of snailfish specific genes.</title>
        <authorList>
            <person name="Kim W."/>
            <person name="Song I."/>
            <person name="Jeong J.-H."/>
            <person name="Kim D."/>
            <person name="Kim S."/>
            <person name="Ryu S."/>
            <person name="Song J.Y."/>
            <person name="Lee S.K."/>
        </authorList>
    </citation>
    <scope>NUCLEOTIDE SEQUENCE [LARGE SCALE GENOMIC DNA]</scope>
    <source>
        <tissue evidence="1">Muscle</tissue>
    </source>
</reference>
<name>A0A4Z2GMS2_9TELE</name>
<dbReference type="AlphaFoldDB" id="A0A4Z2GMS2"/>
<gene>
    <name evidence="1" type="ORF">EYF80_035234</name>
</gene>
<organism evidence="1 2">
    <name type="scientific">Liparis tanakae</name>
    <name type="common">Tanaka's snailfish</name>
    <dbReference type="NCBI Taxonomy" id="230148"/>
    <lineage>
        <taxon>Eukaryota</taxon>
        <taxon>Metazoa</taxon>
        <taxon>Chordata</taxon>
        <taxon>Craniata</taxon>
        <taxon>Vertebrata</taxon>
        <taxon>Euteleostomi</taxon>
        <taxon>Actinopterygii</taxon>
        <taxon>Neopterygii</taxon>
        <taxon>Teleostei</taxon>
        <taxon>Neoteleostei</taxon>
        <taxon>Acanthomorphata</taxon>
        <taxon>Eupercaria</taxon>
        <taxon>Perciformes</taxon>
        <taxon>Cottioidei</taxon>
        <taxon>Cottales</taxon>
        <taxon>Liparidae</taxon>
        <taxon>Liparis</taxon>
    </lineage>
</organism>
<dbReference type="Proteomes" id="UP000314294">
    <property type="component" value="Unassembled WGS sequence"/>
</dbReference>
<dbReference type="EMBL" id="SRLO01000481">
    <property type="protein sequence ID" value="TNN54531.1"/>
    <property type="molecule type" value="Genomic_DNA"/>
</dbReference>
<evidence type="ECO:0000313" key="1">
    <source>
        <dbReference type="EMBL" id="TNN54531.1"/>
    </source>
</evidence>
<proteinExistence type="predicted"/>